<dbReference type="PROSITE" id="PS00216">
    <property type="entry name" value="SUGAR_TRANSPORT_1"/>
    <property type="match status" value="1"/>
</dbReference>
<feature type="transmembrane region" description="Helical" evidence="8">
    <location>
        <begin position="132"/>
        <end position="150"/>
    </location>
</feature>
<evidence type="ECO:0000256" key="8">
    <source>
        <dbReference type="RuleBase" id="RU365088"/>
    </source>
</evidence>
<evidence type="ECO:0000256" key="4">
    <source>
        <dbReference type="ARBA" id="ARBA00022475"/>
    </source>
</evidence>
<feature type="transmembrane region" description="Helical" evidence="8">
    <location>
        <begin position="212"/>
        <end position="238"/>
    </location>
</feature>
<feature type="transmembrane region" description="Helical" evidence="8">
    <location>
        <begin position="307"/>
        <end position="330"/>
    </location>
</feature>
<keyword evidence="5 8" id="KW-0812">Transmembrane</keyword>
<name>A0A090EEV3_MESPL</name>
<keyword evidence="4" id="KW-1003">Cell membrane</keyword>
<dbReference type="PANTHER" id="PTHR23502:SF132">
    <property type="entry name" value="POLYAMINE TRANSPORTER 2-RELATED"/>
    <property type="match status" value="1"/>
</dbReference>
<dbReference type="InterPro" id="IPR036259">
    <property type="entry name" value="MFS_trans_sf"/>
</dbReference>
<dbReference type="InterPro" id="IPR004812">
    <property type="entry name" value="Efflux_drug-R_Bcr/CmlA"/>
</dbReference>
<dbReference type="SUPFAM" id="SSF103473">
    <property type="entry name" value="MFS general substrate transporter"/>
    <property type="match status" value="1"/>
</dbReference>
<dbReference type="FunFam" id="1.20.1720.10:FF:000005">
    <property type="entry name" value="Bcr/CflA family efflux transporter"/>
    <property type="match status" value="1"/>
</dbReference>
<dbReference type="NCBIfam" id="TIGR00710">
    <property type="entry name" value="efflux_Bcr_CflA"/>
    <property type="match status" value="1"/>
</dbReference>
<dbReference type="PROSITE" id="PS50850">
    <property type="entry name" value="MFS"/>
    <property type="match status" value="1"/>
</dbReference>
<evidence type="ECO:0000256" key="7">
    <source>
        <dbReference type="ARBA" id="ARBA00023136"/>
    </source>
</evidence>
<dbReference type="STRING" id="69974.MPLDJ20_120686"/>
<evidence type="ECO:0000259" key="9">
    <source>
        <dbReference type="PROSITE" id="PS50850"/>
    </source>
</evidence>
<feature type="transmembrane region" description="Helical" evidence="8">
    <location>
        <begin position="5"/>
        <end position="23"/>
    </location>
</feature>
<keyword evidence="7 8" id="KW-0472">Membrane</keyword>
<feature type="transmembrane region" description="Helical" evidence="8">
    <location>
        <begin position="250"/>
        <end position="271"/>
    </location>
</feature>
<feature type="transmembrane region" description="Helical" evidence="8">
    <location>
        <begin position="74"/>
        <end position="93"/>
    </location>
</feature>
<evidence type="ECO:0000256" key="6">
    <source>
        <dbReference type="ARBA" id="ARBA00022989"/>
    </source>
</evidence>
<feature type="domain" description="Major facilitator superfamily (MFS) profile" evidence="9">
    <location>
        <begin position="5"/>
        <end position="393"/>
    </location>
</feature>
<keyword evidence="6 8" id="KW-1133">Transmembrane helix</keyword>
<feature type="transmembrane region" description="Helical" evidence="8">
    <location>
        <begin position="342"/>
        <end position="363"/>
    </location>
</feature>
<dbReference type="GO" id="GO:0005886">
    <property type="term" value="C:plasma membrane"/>
    <property type="evidence" value="ECO:0007669"/>
    <property type="project" value="UniProtKB-SubCell"/>
</dbReference>
<feature type="transmembrane region" description="Helical" evidence="8">
    <location>
        <begin position="278"/>
        <end position="301"/>
    </location>
</feature>
<organism evidence="10 11">
    <name type="scientific">Mesorhizobium plurifarium</name>
    <dbReference type="NCBI Taxonomy" id="69974"/>
    <lineage>
        <taxon>Bacteria</taxon>
        <taxon>Pseudomonadati</taxon>
        <taxon>Pseudomonadota</taxon>
        <taxon>Alphaproteobacteria</taxon>
        <taxon>Hyphomicrobiales</taxon>
        <taxon>Phyllobacteriaceae</taxon>
        <taxon>Mesorhizobium</taxon>
    </lineage>
</organism>
<comment type="subcellular location">
    <subcellularLocation>
        <location evidence="8">Cell inner membrane</location>
        <topology evidence="8">Multi-pass membrane protein</topology>
    </subcellularLocation>
    <subcellularLocation>
        <location evidence="1">Cell membrane</location>
        <topology evidence="1">Multi-pass membrane protein</topology>
    </subcellularLocation>
</comment>
<gene>
    <name evidence="10" type="ORF">MPL3356_60386</name>
</gene>
<reference evidence="11" key="1">
    <citation type="submission" date="2014-08" db="EMBL/GenBank/DDBJ databases">
        <authorList>
            <person name="Moulin L."/>
        </authorList>
    </citation>
    <scope>NUCLEOTIDE SEQUENCE [LARGE SCALE GENOMIC DNA]</scope>
</reference>
<protein>
    <recommendedName>
        <fullName evidence="8">Bcr/CflA family efflux transporter</fullName>
    </recommendedName>
</protein>
<evidence type="ECO:0000313" key="10">
    <source>
        <dbReference type="EMBL" id="CDX26426.1"/>
    </source>
</evidence>
<evidence type="ECO:0000256" key="2">
    <source>
        <dbReference type="ARBA" id="ARBA00006236"/>
    </source>
</evidence>
<dbReference type="PANTHER" id="PTHR23502">
    <property type="entry name" value="MAJOR FACILITATOR SUPERFAMILY"/>
    <property type="match status" value="1"/>
</dbReference>
<feature type="transmembrane region" description="Helical" evidence="8">
    <location>
        <begin position="99"/>
        <end position="120"/>
    </location>
</feature>
<accession>A0A090EEV3</accession>
<feature type="transmembrane region" description="Helical" evidence="8">
    <location>
        <begin position="369"/>
        <end position="389"/>
    </location>
</feature>
<dbReference type="Proteomes" id="UP000045285">
    <property type="component" value="Unassembled WGS sequence"/>
</dbReference>
<dbReference type="Pfam" id="PF07690">
    <property type="entry name" value="MFS_1"/>
    <property type="match status" value="1"/>
</dbReference>
<comment type="similarity">
    <text evidence="2 8">Belongs to the major facilitator superfamily. Bcr/CmlA family.</text>
</comment>
<dbReference type="AlphaFoldDB" id="A0A090EEV3"/>
<keyword evidence="8" id="KW-0997">Cell inner membrane</keyword>
<dbReference type="InterPro" id="IPR011701">
    <property type="entry name" value="MFS"/>
</dbReference>
<feature type="transmembrane region" description="Helical" evidence="8">
    <location>
        <begin position="43"/>
        <end position="62"/>
    </location>
</feature>
<keyword evidence="11" id="KW-1185">Reference proteome</keyword>
<dbReference type="InterPro" id="IPR020846">
    <property type="entry name" value="MFS_dom"/>
</dbReference>
<sequence>MSPKFLRIAVVLGLLSAIGPFAIDMYLPALPSIGQDLHAGTAAVQMSLLIFFLSMGFGQIVVGPISDMVGRKAPLYAGLALFMVGGVGSAMAPTIEWLIAFRFLQGLGASAGMAVPRAIVRDLHTGNEAAKLMSLLMLVFSVSPILAPLTGSQIIESFGWRAVFWTVTGAAALATILLATSLKETRPVEERAGSSFGTALAGYRYLMGDRNFLGLVAIAGFGIASFFVYLSSSSFILIDHYGLSPSVYSVFFSINAVAFIGMSQLTGMLADRFGLKRVVWVAVTGYATVMVALFAIMASGVDRLDVMAALLFVGYGFLGLVIPTTSVLAMEEHGEIAGTASALMGTLHFAIGALAMGVAGIFFDGTPLPMVAGITLCAVISFTLAKLTLGRAREAVEAPAE</sequence>
<dbReference type="Gene3D" id="1.20.1720.10">
    <property type="entry name" value="Multidrug resistance protein D"/>
    <property type="match status" value="1"/>
</dbReference>
<evidence type="ECO:0000256" key="5">
    <source>
        <dbReference type="ARBA" id="ARBA00022692"/>
    </source>
</evidence>
<evidence type="ECO:0000256" key="3">
    <source>
        <dbReference type="ARBA" id="ARBA00022448"/>
    </source>
</evidence>
<evidence type="ECO:0000313" key="11">
    <source>
        <dbReference type="Proteomes" id="UP000045285"/>
    </source>
</evidence>
<dbReference type="CDD" id="cd17320">
    <property type="entry name" value="MFS_MdfA_MDR_like"/>
    <property type="match status" value="1"/>
</dbReference>
<evidence type="ECO:0000256" key="1">
    <source>
        <dbReference type="ARBA" id="ARBA00004651"/>
    </source>
</evidence>
<feature type="transmembrane region" description="Helical" evidence="8">
    <location>
        <begin position="162"/>
        <end position="182"/>
    </location>
</feature>
<dbReference type="EMBL" id="CCMZ01000056">
    <property type="protein sequence ID" value="CDX26426.1"/>
    <property type="molecule type" value="Genomic_DNA"/>
</dbReference>
<dbReference type="GO" id="GO:1990961">
    <property type="term" value="P:xenobiotic detoxification by transmembrane export across the plasma membrane"/>
    <property type="evidence" value="ECO:0007669"/>
    <property type="project" value="InterPro"/>
</dbReference>
<dbReference type="GO" id="GO:0042910">
    <property type="term" value="F:xenobiotic transmembrane transporter activity"/>
    <property type="evidence" value="ECO:0007669"/>
    <property type="project" value="InterPro"/>
</dbReference>
<keyword evidence="3 8" id="KW-0813">Transport</keyword>
<dbReference type="InterPro" id="IPR005829">
    <property type="entry name" value="Sugar_transporter_CS"/>
</dbReference>
<proteinExistence type="inferred from homology"/>